<feature type="chain" id="PRO_5015557263" description="DUF3757 domain-containing protein" evidence="1">
    <location>
        <begin position="21"/>
        <end position="138"/>
    </location>
</feature>
<accession>A0A2T7UX91</accession>
<gene>
    <name evidence="2" type="ORF">DDE23_03080</name>
</gene>
<evidence type="ECO:0008006" key="4">
    <source>
        <dbReference type="Google" id="ProtNLM"/>
    </source>
</evidence>
<organism evidence="2 3">
    <name type="scientific">Pararhodobacter aggregans</name>
    <dbReference type="NCBI Taxonomy" id="404875"/>
    <lineage>
        <taxon>Bacteria</taxon>
        <taxon>Pseudomonadati</taxon>
        <taxon>Pseudomonadota</taxon>
        <taxon>Alphaproteobacteria</taxon>
        <taxon>Rhodobacterales</taxon>
        <taxon>Paracoccaceae</taxon>
        <taxon>Pararhodobacter</taxon>
    </lineage>
</organism>
<dbReference type="PROSITE" id="PS51257">
    <property type="entry name" value="PROKAR_LIPOPROTEIN"/>
    <property type="match status" value="1"/>
</dbReference>
<dbReference type="AlphaFoldDB" id="A0A2T7UX91"/>
<evidence type="ECO:0000313" key="3">
    <source>
        <dbReference type="Proteomes" id="UP000244810"/>
    </source>
</evidence>
<evidence type="ECO:0000256" key="1">
    <source>
        <dbReference type="SAM" id="SignalP"/>
    </source>
</evidence>
<feature type="signal peptide" evidence="1">
    <location>
        <begin position="1"/>
        <end position="20"/>
    </location>
</feature>
<keyword evidence="3" id="KW-1185">Reference proteome</keyword>
<dbReference type="EMBL" id="QDDR01000001">
    <property type="protein sequence ID" value="PVE49400.1"/>
    <property type="molecule type" value="Genomic_DNA"/>
</dbReference>
<sequence>MHKTLLVAAFSLLATGPALALGCSEGSHFANAEVYPAKTMGTLTTATQYAWDGGTGIVRTCNLTTESGDLAGVWNLFSGEIDVAHGGICIALTNSDGRSWYSCVTPDAVARASAARPDTPGFALSFRDWQTEVAAFRR</sequence>
<keyword evidence="1" id="KW-0732">Signal</keyword>
<dbReference type="Proteomes" id="UP000244810">
    <property type="component" value="Unassembled WGS sequence"/>
</dbReference>
<comment type="caution">
    <text evidence="2">The sequence shown here is derived from an EMBL/GenBank/DDBJ whole genome shotgun (WGS) entry which is preliminary data.</text>
</comment>
<dbReference type="RefSeq" id="WP_107749904.1">
    <property type="nucleotide sequence ID" value="NZ_QBKF01000001.1"/>
</dbReference>
<evidence type="ECO:0000313" key="2">
    <source>
        <dbReference type="EMBL" id="PVE49400.1"/>
    </source>
</evidence>
<proteinExistence type="predicted"/>
<name>A0A2T7UX91_9RHOB</name>
<protein>
    <recommendedName>
        <fullName evidence="4">DUF3757 domain-containing protein</fullName>
    </recommendedName>
</protein>
<reference evidence="2 3" key="1">
    <citation type="journal article" date="2011" name="Syst. Appl. Microbiol.">
        <title>Defluviimonas denitrificans gen. nov., sp. nov., and Pararhodobacter aggregans gen. nov., sp. nov., non-phototrophic Rhodobacteraceae from the biofilter of a marine aquaculture.</title>
        <authorList>
            <person name="Foesel B.U."/>
            <person name="Drake H.L."/>
            <person name="Schramm A."/>
        </authorList>
    </citation>
    <scope>NUCLEOTIDE SEQUENCE [LARGE SCALE GENOMIC DNA]</scope>
    <source>
        <strain evidence="2 3">D1-19</strain>
    </source>
</reference>
<dbReference type="OrthoDB" id="7874112at2"/>